<dbReference type="Proteomes" id="UP000824469">
    <property type="component" value="Unassembled WGS sequence"/>
</dbReference>
<dbReference type="EC" id="3.4.16.-" evidence="2"/>
<name>A0AA38LE21_TAXCH</name>
<dbReference type="Pfam" id="PF00450">
    <property type="entry name" value="Peptidase_S10"/>
    <property type="match status" value="3"/>
</dbReference>
<evidence type="ECO:0000256" key="2">
    <source>
        <dbReference type="RuleBase" id="RU361156"/>
    </source>
</evidence>
<dbReference type="Gene3D" id="3.40.50.12670">
    <property type="match status" value="1"/>
</dbReference>
<keyword evidence="4" id="KW-1185">Reference proteome</keyword>
<dbReference type="InterPro" id="IPR018202">
    <property type="entry name" value="Ser_caboxypep_ser_AS"/>
</dbReference>
<organism evidence="3 4">
    <name type="scientific">Taxus chinensis</name>
    <name type="common">Chinese yew</name>
    <name type="synonym">Taxus wallichiana var. chinensis</name>
    <dbReference type="NCBI Taxonomy" id="29808"/>
    <lineage>
        <taxon>Eukaryota</taxon>
        <taxon>Viridiplantae</taxon>
        <taxon>Streptophyta</taxon>
        <taxon>Embryophyta</taxon>
        <taxon>Tracheophyta</taxon>
        <taxon>Spermatophyta</taxon>
        <taxon>Pinopsida</taxon>
        <taxon>Pinidae</taxon>
        <taxon>Conifers II</taxon>
        <taxon>Cupressales</taxon>
        <taxon>Taxaceae</taxon>
        <taxon>Taxus</taxon>
    </lineage>
</organism>
<feature type="signal peptide" evidence="2">
    <location>
        <begin position="1"/>
        <end position="17"/>
    </location>
</feature>
<keyword evidence="2" id="KW-0121">Carboxypeptidase</keyword>
<sequence length="386" mass="44213">MLVAALVFLSLLLPSNQLLTQHDALRSIRRVARSNAFRSIQWSKEPFPFRYDSDYLTEPKDVLKERKADRIIEGLPGQPDGSKFSQYSGYITVNASTQRSLFYYFAEATHNCSSKPLLLWLNGAEDNYAFLVNWFKRFAQYRFRDFYIAGESYAGSYVPELAATILEHKKKSQASFMNFKGVMVGNSDMSIVSDDIGEYVYAWSHALISDETYEQLMRHCSNISFIHLNNEQCVSLQNKMYAEMGNIDTYAIYDSTCPKASSTKSLSRQGNAYQYDPCIDNYVLKYMNRLDVQKAFHSLVYQSFSFSSLEELCQHSFANLSPTHLSGIKNSNIQVGGYSVIYKGNFTFATVREAGHEVPLHQPLRSFTLLRYFLAGQPLPRQQRRS</sequence>
<keyword evidence="2" id="KW-0378">Hydrolase</keyword>
<dbReference type="AlphaFoldDB" id="A0AA38LE21"/>
<proteinExistence type="inferred from homology"/>
<gene>
    <name evidence="3" type="ORF">KI387_016137</name>
</gene>
<comment type="caution">
    <text evidence="3">The sequence shown here is derived from an EMBL/GenBank/DDBJ whole genome shotgun (WGS) entry which is preliminary data.</text>
</comment>
<dbReference type="GO" id="GO:0006508">
    <property type="term" value="P:proteolysis"/>
    <property type="evidence" value="ECO:0007669"/>
    <property type="project" value="UniProtKB-KW"/>
</dbReference>
<dbReference type="PROSITE" id="PS00131">
    <property type="entry name" value="CARBOXYPEPT_SER_SER"/>
    <property type="match status" value="1"/>
</dbReference>
<dbReference type="GO" id="GO:0004185">
    <property type="term" value="F:serine-type carboxypeptidase activity"/>
    <property type="evidence" value="ECO:0007669"/>
    <property type="project" value="UniProtKB-UniRule"/>
</dbReference>
<accession>A0AA38LE21</accession>
<evidence type="ECO:0000313" key="3">
    <source>
        <dbReference type="EMBL" id="KAH9321498.1"/>
    </source>
</evidence>
<protein>
    <recommendedName>
        <fullName evidence="2">Carboxypeptidase</fullName>
        <ecNumber evidence="2">3.4.16.-</ecNumber>
    </recommendedName>
</protein>
<dbReference type="GO" id="GO:0005773">
    <property type="term" value="C:vacuole"/>
    <property type="evidence" value="ECO:0007669"/>
    <property type="project" value="TreeGrafter"/>
</dbReference>
<dbReference type="PANTHER" id="PTHR11802:SF25">
    <property type="entry name" value="SERINE CARBOXYPEPTIDASE 24"/>
    <property type="match status" value="1"/>
</dbReference>
<dbReference type="SUPFAM" id="SSF53474">
    <property type="entry name" value="alpha/beta-Hydrolases"/>
    <property type="match status" value="1"/>
</dbReference>
<reference evidence="3 4" key="1">
    <citation type="journal article" date="2021" name="Nat. Plants">
        <title>The Taxus genome provides insights into paclitaxel biosynthesis.</title>
        <authorList>
            <person name="Xiong X."/>
            <person name="Gou J."/>
            <person name="Liao Q."/>
            <person name="Li Y."/>
            <person name="Zhou Q."/>
            <person name="Bi G."/>
            <person name="Li C."/>
            <person name="Du R."/>
            <person name="Wang X."/>
            <person name="Sun T."/>
            <person name="Guo L."/>
            <person name="Liang H."/>
            <person name="Lu P."/>
            <person name="Wu Y."/>
            <person name="Zhang Z."/>
            <person name="Ro D.K."/>
            <person name="Shang Y."/>
            <person name="Huang S."/>
            <person name="Yan J."/>
        </authorList>
    </citation>
    <scope>NUCLEOTIDE SEQUENCE [LARGE SCALE GENOMIC DNA]</scope>
    <source>
        <strain evidence="3">Ta-2019</strain>
    </source>
</reference>
<keyword evidence="2" id="KW-0732">Signal</keyword>
<evidence type="ECO:0000256" key="1">
    <source>
        <dbReference type="ARBA" id="ARBA00009431"/>
    </source>
</evidence>
<dbReference type="PRINTS" id="PR00724">
    <property type="entry name" value="CRBOXYPTASEC"/>
</dbReference>
<feature type="chain" id="PRO_5041484512" description="Carboxypeptidase" evidence="2">
    <location>
        <begin position="18"/>
        <end position="386"/>
    </location>
</feature>
<evidence type="ECO:0000313" key="4">
    <source>
        <dbReference type="Proteomes" id="UP000824469"/>
    </source>
</evidence>
<dbReference type="InterPro" id="IPR029058">
    <property type="entry name" value="AB_hydrolase_fold"/>
</dbReference>
<dbReference type="EMBL" id="JAHRHJ020000003">
    <property type="protein sequence ID" value="KAH9321498.1"/>
    <property type="molecule type" value="Genomic_DNA"/>
</dbReference>
<keyword evidence="2" id="KW-0645">Protease</keyword>
<dbReference type="Gene3D" id="6.10.250.940">
    <property type="match status" value="1"/>
</dbReference>
<dbReference type="PANTHER" id="PTHR11802">
    <property type="entry name" value="SERINE PROTEASE FAMILY S10 SERINE CARBOXYPEPTIDASE"/>
    <property type="match status" value="1"/>
</dbReference>
<comment type="similarity">
    <text evidence="1 2">Belongs to the peptidase S10 family.</text>
</comment>
<dbReference type="Gene3D" id="3.40.50.1820">
    <property type="entry name" value="alpha/beta hydrolase"/>
    <property type="match status" value="2"/>
</dbReference>
<dbReference type="InterPro" id="IPR001563">
    <property type="entry name" value="Peptidase_S10"/>
</dbReference>